<protein>
    <submittedName>
        <fullName evidence="1">Uncharacterized protein</fullName>
    </submittedName>
</protein>
<reference evidence="2" key="2">
    <citation type="submission" date="2015-01" db="EMBL/GenBank/DDBJ databases">
        <title>Evolutionary Origins and Diversification of the Mycorrhizal Mutualists.</title>
        <authorList>
            <consortium name="DOE Joint Genome Institute"/>
            <consortium name="Mycorrhizal Genomics Consortium"/>
            <person name="Kohler A."/>
            <person name="Kuo A."/>
            <person name="Nagy L.G."/>
            <person name="Floudas D."/>
            <person name="Copeland A."/>
            <person name="Barry K.W."/>
            <person name="Cichocki N."/>
            <person name="Veneault-Fourrey C."/>
            <person name="LaButti K."/>
            <person name="Lindquist E.A."/>
            <person name="Lipzen A."/>
            <person name="Lundell T."/>
            <person name="Morin E."/>
            <person name="Murat C."/>
            <person name="Riley R."/>
            <person name="Ohm R."/>
            <person name="Sun H."/>
            <person name="Tunlid A."/>
            <person name="Henrissat B."/>
            <person name="Grigoriev I.V."/>
            <person name="Hibbett D.S."/>
            <person name="Martin F."/>
        </authorList>
    </citation>
    <scope>NUCLEOTIDE SEQUENCE [LARGE SCALE GENOMIC DNA]</scope>
    <source>
        <strain evidence="2">MAFF 305830</strain>
    </source>
</reference>
<dbReference type="EMBL" id="KN824320">
    <property type="protein sequence ID" value="KIM24781.1"/>
    <property type="molecule type" value="Genomic_DNA"/>
</dbReference>
<accession>A0A0C3AZT8</accession>
<organism evidence="1 2">
    <name type="scientific">Serendipita vermifera MAFF 305830</name>
    <dbReference type="NCBI Taxonomy" id="933852"/>
    <lineage>
        <taxon>Eukaryota</taxon>
        <taxon>Fungi</taxon>
        <taxon>Dikarya</taxon>
        <taxon>Basidiomycota</taxon>
        <taxon>Agaricomycotina</taxon>
        <taxon>Agaricomycetes</taxon>
        <taxon>Sebacinales</taxon>
        <taxon>Serendipitaceae</taxon>
        <taxon>Serendipita</taxon>
    </lineage>
</organism>
<name>A0A0C3AZT8_SERVB</name>
<dbReference type="AlphaFoldDB" id="A0A0C3AZT8"/>
<sequence length="336" mass="37375">MRPNAPGSKVTLEWPTYDVNDGLPSTFVYRWVAEFVGDLISNSANAQAPLQSLVHTLLVTCTFYVPCLTYHLGYHGERLGAPPQSPSSSRINLSPSIRRKQGMIQLLYSVSYVAFSDNSLTTNPIVGRTDSIASHGTTHLYPDLTSPDAFFNATRSARAPSQPLNHSRSQALNDETSTPMATTECTSLNIAPSGGATVPTSNSCSPSCSPCPKVLWSLLRDHIIKTLKLKVRRPSSAKSWPLPKFALTKAFNCGGQTKMAYGPVMWDLRMDWQFSGYTLWTRSCVAMLEEMFMSRYWLGDYPQLPSGIARKKVKTIIRIHLMFLKKVFQNYAAQKH</sequence>
<keyword evidence="2" id="KW-1185">Reference proteome</keyword>
<evidence type="ECO:0000313" key="2">
    <source>
        <dbReference type="Proteomes" id="UP000054097"/>
    </source>
</evidence>
<reference evidence="1 2" key="1">
    <citation type="submission" date="2014-04" db="EMBL/GenBank/DDBJ databases">
        <authorList>
            <consortium name="DOE Joint Genome Institute"/>
            <person name="Kuo A."/>
            <person name="Zuccaro A."/>
            <person name="Kohler A."/>
            <person name="Nagy L.G."/>
            <person name="Floudas D."/>
            <person name="Copeland A."/>
            <person name="Barry K.W."/>
            <person name="Cichocki N."/>
            <person name="Veneault-Fourrey C."/>
            <person name="LaButti K."/>
            <person name="Lindquist E.A."/>
            <person name="Lipzen A."/>
            <person name="Lundell T."/>
            <person name="Morin E."/>
            <person name="Murat C."/>
            <person name="Sun H."/>
            <person name="Tunlid A."/>
            <person name="Henrissat B."/>
            <person name="Grigoriev I.V."/>
            <person name="Hibbett D.S."/>
            <person name="Martin F."/>
            <person name="Nordberg H.P."/>
            <person name="Cantor M.N."/>
            <person name="Hua S.X."/>
        </authorList>
    </citation>
    <scope>NUCLEOTIDE SEQUENCE [LARGE SCALE GENOMIC DNA]</scope>
    <source>
        <strain evidence="1 2">MAFF 305830</strain>
    </source>
</reference>
<evidence type="ECO:0000313" key="1">
    <source>
        <dbReference type="EMBL" id="KIM24781.1"/>
    </source>
</evidence>
<dbReference type="HOGENOM" id="CLU_826830_0_0_1"/>
<dbReference type="Proteomes" id="UP000054097">
    <property type="component" value="Unassembled WGS sequence"/>
</dbReference>
<proteinExistence type="predicted"/>
<gene>
    <name evidence="1" type="ORF">M408DRAFT_26743</name>
</gene>